<proteinExistence type="inferred from homology"/>
<evidence type="ECO:0000313" key="8">
    <source>
        <dbReference type="Proteomes" id="UP000230282"/>
    </source>
</evidence>
<dbReference type="PANTHER" id="PTHR21716:SF64">
    <property type="entry name" value="AI-2 TRANSPORT PROTEIN TQSA"/>
    <property type="match status" value="1"/>
</dbReference>
<evidence type="ECO:0000256" key="5">
    <source>
        <dbReference type="ARBA" id="ARBA00023136"/>
    </source>
</evidence>
<dbReference type="PANTHER" id="PTHR21716">
    <property type="entry name" value="TRANSMEMBRANE PROTEIN"/>
    <property type="match status" value="1"/>
</dbReference>
<evidence type="ECO:0000256" key="1">
    <source>
        <dbReference type="ARBA" id="ARBA00004141"/>
    </source>
</evidence>
<feature type="transmembrane region" description="Helical" evidence="6">
    <location>
        <begin position="292"/>
        <end position="315"/>
    </location>
</feature>
<feature type="transmembrane region" description="Helical" evidence="6">
    <location>
        <begin position="250"/>
        <end position="272"/>
    </location>
</feature>
<accession>A0A2M8RZ20</accession>
<keyword evidence="3 6" id="KW-0812">Transmembrane</keyword>
<keyword evidence="4 6" id="KW-1133">Transmembrane helix</keyword>
<comment type="similarity">
    <text evidence="2">Belongs to the autoinducer-2 exporter (AI-2E) (TC 2.A.86) family.</text>
</comment>
<dbReference type="OrthoDB" id="9799225at2"/>
<keyword evidence="8" id="KW-1185">Reference proteome</keyword>
<feature type="transmembrane region" description="Helical" evidence="6">
    <location>
        <begin position="30"/>
        <end position="52"/>
    </location>
</feature>
<organism evidence="7 8">
    <name type="scientific">Caviibacterium pharyngocola</name>
    <dbReference type="NCBI Taxonomy" id="28159"/>
    <lineage>
        <taxon>Bacteria</taxon>
        <taxon>Pseudomonadati</taxon>
        <taxon>Pseudomonadota</taxon>
        <taxon>Gammaproteobacteria</taxon>
        <taxon>Pasteurellales</taxon>
        <taxon>Pasteurellaceae</taxon>
        <taxon>Caviibacterium</taxon>
    </lineage>
</organism>
<evidence type="ECO:0008006" key="9">
    <source>
        <dbReference type="Google" id="ProtNLM"/>
    </source>
</evidence>
<keyword evidence="5 6" id="KW-0472">Membrane</keyword>
<comment type="caution">
    <text evidence="7">The sequence shown here is derived from an EMBL/GenBank/DDBJ whole genome shotgun (WGS) entry which is preliminary data.</text>
</comment>
<feature type="transmembrane region" description="Helical" evidence="6">
    <location>
        <begin position="195"/>
        <end position="215"/>
    </location>
</feature>
<dbReference type="NCBIfam" id="NF008930">
    <property type="entry name" value="PRK12287.1"/>
    <property type="match status" value="1"/>
</dbReference>
<dbReference type="InterPro" id="IPR002549">
    <property type="entry name" value="AI-2E-like"/>
</dbReference>
<dbReference type="GO" id="GO:0016020">
    <property type="term" value="C:membrane"/>
    <property type="evidence" value="ECO:0007669"/>
    <property type="project" value="UniProtKB-SubCell"/>
</dbReference>
<evidence type="ECO:0000256" key="2">
    <source>
        <dbReference type="ARBA" id="ARBA00009773"/>
    </source>
</evidence>
<dbReference type="Pfam" id="PF01594">
    <property type="entry name" value="AI-2E_transport"/>
    <property type="match status" value="1"/>
</dbReference>
<evidence type="ECO:0000256" key="3">
    <source>
        <dbReference type="ARBA" id="ARBA00022692"/>
    </source>
</evidence>
<evidence type="ECO:0000256" key="4">
    <source>
        <dbReference type="ARBA" id="ARBA00022989"/>
    </source>
</evidence>
<feature type="transmembrane region" description="Helical" evidence="6">
    <location>
        <begin position="59"/>
        <end position="80"/>
    </location>
</feature>
<comment type="subcellular location">
    <subcellularLocation>
        <location evidence="1">Membrane</location>
        <topology evidence="1">Multi-pass membrane protein</topology>
    </subcellularLocation>
</comment>
<dbReference type="AlphaFoldDB" id="A0A2M8RZ20"/>
<protein>
    <recommendedName>
        <fullName evidence="9">AI-2E family transporter</fullName>
    </recommendedName>
</protein>
<dbReference type="EMBL" id="PHGZ01000001">
    <property type="protein sequence ID" value="PJG84140.1"/>
    <property type="molecule type" value="Genomic_DNA"/>
</dbReference>
<feature type="transmembrane region" description="Helical" evidence="6">
    <location>
        <begin position="7"/>
        <end position="24"/>
    </location>
</feature>
<evidence type="ECO:0000256" key="6">
    <source>
        <dbReference type="SAM" id="Phobius"/>
    </source>
</evidence>
<dbReference type="Proteomes" id="UP000230282">
    <property type="component" value="Unassembled WGS sequence"/>
</dbReference>
<gene>
    <name evidence="7" type="ORF">CVP04_00045</name>
</gene>
<sequence length="355" mass="39323">MEKHSTLIRLLVGIAALVIILAGIKSASEIVVPFLLSLFIAIICSPIINFMTKRKVPHWLAITLLFVMILVIFFFLAGLINSTAREFTQSIPQYKVLLSQRLSDILALAAKYNLPFSVSREQIMEHFDPSVLMNFVSRFVFSFSGVVTNVFVLFLVVIFMLLEAPNAKYKLSLALSADNRLAQHEIYIDRILQGVISYLGVKTIISLITGILIFILLKIAAVQYAILWATLVFLFNYIPNIGSIIAAVPIIVQAFLLNGFATGFAVSLGVIGVNMVMGNIVEPKMMGRKLGLSTLVVFLSLLFWGWLLGTVGMFLSVPLTMVLKIALEADPHTMKYAVLLGEVERSHQQTVADKK</sequence>
<name>A0A2M8RZ20_9PAST</name>
<feature type="transmembrane region" description="Helical" evidence="6">
    <location>
        <begin position="139"/>
        <end position="162"/>
    </location>
</feature>
<evidence type="ECO:0000313" key="7">
    <source>
        <dbReference type="EMBL" id="PJG84140.1"/>
    </source>
</evidence>
<dbReference type="GO" id="GO:0055085">
    <property type="term" value="P:transmembrane transport"/>
    <property type="evidence" value="ECO:0007669"/>
    <property type="project" value="TreeGrafter"/>
</dbReference>
<dbReference type="RefSeq" id="WP_100295489.1">
    <property type="nucleotide sequence ID" value="NZ_PHGZ01000001.1"/>
</dbReference>
<feature type="transmembrane region" description="Helical" evidence="6">
    <location>
        <begin position="221"/>
        <end position="238"/>
    </location>
</feature>
<reference evidence="7 8" key="1">
    <citation type="submission" date="2017-11" db="EMBL/GenBank/DDBJ databases">
        <title>Reclassification of Bisgaard taxon 5 as Caviibacterium pharyngocola gen. nov., sp. nov.</title>
        <authorList>
            <person name="Christensen H."/>
        </authorList>
    </citation>
    <scope>NUCLEOTIDE SEQUENCE [LARGE SCALE GENOMIC DNA]</scope>
    <source>
        <strain evidence="7 8">7_3</strain>
    </source>
</reference>